<dbReference type="Proteomes" id="UP001319883">
    <property type="component" value="Unassembled WGS sequence"/>
</dbReference>
<dbReference type="PANTHER" id="PTHR30419:SF31">
    <property type="entry name" value="BLR3139 PROTEIN"/>
    <property type="match status" value="1"/>
</dbReference>
<evidence type="ECO:0000259" key="5">
    <source>
        <dbReference type="PROSITE" id="PS50931"/>
    </source>
</evidence>
<accession>A0ABS7WW90</accession>
<keyword evidence="4" id="KW-0804">Transcription</keyword>
<dbReference type="PANTHER" id="PTHR30419">
    <property type="entry name" value="HTH-TYPE TRANSCRIPTIONAL REGULATOR YBHD"/>
    <property type="match status" value="1"/>
</dbReference>
<dbReference type="SUPFAM" id="SSF46785">
    <property type="entry name" value="Winged helix' DNA-binding domain"/>
    <property type="match status" value="1"/>
</dbReference>
<evidence type="ECO:0000256" key="1">
    <source>
        <dbReference type="ARBA" id="ARBA00009437"/>
    </source>
</evidence>
<organism evidence="6 7">
    <name type="scientific">Modicisalibacter tunisiensis</name>
    <dbReference type="NCBI Taxonomy" id="390637"/>
    <lineage>
        <taxon>Bacteria</taxon>
        <taxon>Pseudomonadati</taxon>
        <taxon>Pseudomonadota</taxon>
        <taxon>Gammaproteobacteria</taxon>
        <taxon>Oceanospirillales</taxon>
        <taxon>Halomonadaceae</taxon>
        <taxon>Modicisalibacter</taxon>
    </lineage>
</organism>
<evidence type="ECO:0000256" key="2">
    <source>
        <dbReference type="ARBA" id="ARBA00023015"/>
    </source>
</evidence>
<keyword evidence="7" id="KW-1185">Reference proteome</keyword>
<dbReference type="InterPro" id="IPR000847">
    <property type="entry name" value="LysR_HTH_N"/>
</dbReference>
<protein>
    <submittedName>
        <fullName evidence="6">LysR family transcriptional regulator</fullName>
    </submittedName>
</protein>
<dbReference type="EMBL" id="JAGXFD010000001">
    <property type="protein sequence ID" value="MBZ9566866.1"/>
    <property type="molecule type" value="Genomic_DNA"/>
</dbReference>
<gene>
    <name evidence="6" type="ORF">KGQ91_04095</name>
</gene>
<dbReference type="InterPro" id="IPR050950">
    <property type="entry name" value="HTH-type_LysR_regulators"/>
</dbReference>
<evidence type="ECO:0000256" key="4">
    <source>
        <dbReference type="ARBA" id="ARBA00023163"/>
    </source>
</evidence>
<comment type="caution">
    <text evidence="6">The sequence shown here is derived from an EMBL/GenBank/DDBJ whole genome shotgun (WGS) entry which is preliminary data.</text>
</comment>
<proteinExistence type="inferred from homology"/>
<dbReference type="SUPFAM" id="SSF53850">
    <property type="entry name" value="Periplasmic binding protein-like II"/>
    <property type="match status" value="1"/>
</dbReference>
<evidence type="ECO:0000256" key="3">
    <source>
        <dbReference type="ARBA" id="ARBA00023125"/>
    </source>
</evidence>
<comment type="similarity">
    <text evidence="1">Belongs to the LysR transcriptional regulatory family.</text>
</comment>
<feature type="domain" description="HTH lysR-type" evidence="5">
    <location>
        <begin position="1"/>
        <end position="58"/>
    </location>
</feature>
<keyword evidence="3" id="KW-0238">DNA-binding</keyword>
<dbReference type="CDD" id="cd05466">
    <property type="entry name" value="PBP2_LTTR_substrate"/>
    <property type="match status" value="1"/>
</dbReference>
<dbReference type="InterPro" id="IPR036388">
    <property type="entry name" value="WH-like_DNA-bd_sf"/>
</dbReference>
<reference evidence="6 7" key="1">
    <citation type="submission" date="2021-05" db="EMBL/GenBank/DDBJ databases">
        <title>Petroleum and Energy Research Collection (APPE): ex situ preservation of microbial diversity associated with the oil industry and exploitation of its biotechnological potential.</title>
        <authorList>
            <person name="Paixao C.T.M."/>
            <person name="Gomes M.B."/>
            <person name="Oliveira V.M."/>
        </authorList>
    </citation>
    <scope>NUCLEOTIDE SEQUENCE [LARGE SCALE GENOMIC DNA]</scope>
    <source>
        <strain evidence="6 7">LIT2</strain>
    </source>
</reference>
<evidence type="ECO:0000313" key="6">
    <source>
        <dbReference type="EMBL" id="MBZ9566866.1"/>
    </source>
</evidence>
<dbReference type="Pfam" id="PF00126">
    <property type="entry name" value="HTH_1"/>
    <property type="match status" value="1"/>
</dbReference>
<keyword evidence="2" id="KW-0805">Transcription regulation</keyword>
<dbReference type="Pfam" id="PF03466">
    <property type="entry name" value="LysR_substrate"/>
    <property type="match status" value="1"/>
</dbReference>
<dbReference type="Gene3D" id="1.10.10.10">
    <property type="entry name" value="Winged helix-like DNA-binding domain superfamily/Winged helix DNA-binding domain"/>
    <property type="match status" value="1"/>
</dbReference>
<evidence type="ECO:0000313" key="7">
    <source>
        <dbReference type="Proteomes" id="UP001319883"/>
    </source>
</evidence>
<dbReference type="PRINTS" id="PR00039">
    <property type="entry name" value="HTHLYSR"/>
</dbReference>
<dbReference type="PROSITE" id="PS50931">
    <property type="entry name" value="HTH_LYSR"/>
    <property type="match status" value="1"/>
</dbReference>
<dbReference type="RefSeq" id="WP_224420330.1">
    <property type="nucleotide sequence ID" value="NZ_JAGXFD010000001.1"/>
</dbReference>
<dbReference type="InterPro" id="IPR036390">
    <property type="entry name" value="WH_DNA-bd_sf"/>
</dbReference>
<dbReference type="InterPro" id="IPR005119">
    <property type="entry name" value="LysR_subst-bd"/>
</dbReference>
<sequence>MDHRQLTFLVALARERHFGRAAEACHVTQPTLSARLQQLEEELGTPLIRRSRRFEGLTPEGQRVLAHAHRILDEFDALRADVGPDTAPSGCLSLGVIPTALYALDVRLPALRRAFPRLRLHVRELATLALAQGLEDGSLDLVLGYTDAPAMAGYAHRELYREHPALIASPAYFSLPEVPHWQALGQWPLCLLTPEMEHRKRLETRLAEHGIAVAPVVEANSIATLEAMLQAGVGASVLPAHFAERATGQAPLTARRLPGDGDRVGLLWHATRAPSRRLQAALSLWQADAETR</sequence>
<name>A0ABS7WW90_9GAMM</name>
<dbReference type="Gene3D" id="3.40.190.290">
    <property type="match status" value="1"/>
</dbReference>